<reference evidence="2 3" key="1">
    <citation type="submission" date="2018-10" db="EMBL/GenBank/DDBJ databases">
        <authorList>
            <person name="Li J."/>
        </authorList>
    </citation>
    <scope>NUCLEOTIDE SEQUENCE [LARGE SCALE GENOMIC DNA]</scope>
    <source>
        <strain evidence="2 3">IF 016277</strain>
    </source>
</reference>
<evidence type="ECO:0000313" key="3">
    <source>
        <dbReference type="Proteomes" id="UP000272503"/>
    </source>
</evidence>
<dbReference type="EMBL" id="RCUX01000006">
    <property type="protein sequence ID" value="RLP75553.1"/>
    <property type="molecule type" value="Genomic_DNA"/>
</dbReference>
<protein>
    <submittedName>
        <fullName evidence="2">Uncharacterized protein</fullName>
    </submittedName>
</protein>
<feature type="transmembrane region" description="Helical" evidence="1">
    <location>
        <begin position="120"/>
        <end position="143"/>
    </location>
</feature>
<name>A0A3L7A5E9_9MICO</name>
<proteinExistence type="predicted"/>
<feature type="transmembrane region" description="Helical" evidence="1">
    <location>
        <begin position="84"/>
        <end position="108"/>
    </location>
</feature>
<keyword evidence="1" id="KW-0812">Transmembrane</keyword>
<dbReference type="Proteomes" id="UP000272503">
    <property type="component" value="Unassembled WGS sequence"/>
</dbReference>
<keyword evidence="1" id="KW-1133">Transmembrane helix</keyword>
<evidence type="ECO:0000313" key="2">
    <source>
        <dbReference type="EMBL" id="RLP75553.1"/>
    </source>
</evidence>
<organism evidence="2 3">
    <name type="scientific">Mycetocola tolaasinivorans</name>
    <dbReference type="NCBI Taxonomy" id="76635"/>
    <lineage>
        <taxon>Bacteria</taxon>
        <taxon>Bacillati</taxon>
        <taxon>Actinomycetota</taxon>
        <taxon>Actinomycetes</taxon>
        <taxon>Micrococcales</taxon>
        <taxon>Microbacteriaceae</taxon>
        <taxon>Mycetocola</taxon>
    </lineage>
</organism>
<keyword evidence="1" id="KW-0472">Membrane</keyword>
<dbReference type="AlphaFoldDB" id="A0A3L7A5E9"/>
<feature type="transmembrane region" description="Helical" evidence="1">
    <location>
        <begin position="12"/>
        <end position="35"/>
    </location>
</feature>
<accession>A0A3L7A5E9</accession>
<gene>
    <name evidence="2" type="ORF">D9V32_08735</name>
</gene>
<comment type="caution">
    <text evidence="2">The sequence shown here is derived from an EMBL/GenBank/DDBJ whole genome shotgun (WGS) entry which is preliminary data.</text>
</comment>
<keyword evidence="3" id="KW-1185">Reference proteome</keyword>
<feature type="transmembrane region" description="Helical" evidence="1">
    <location>
        <begin position="47"/>
        <end position="72"/>
    </location>
</feature>
<dbReference type="RefSeq" id="WP_121648524.1">
    <property type="nucleotide sequence ID" value="NZ_RCUX01000006.1"/>
</dbReference>
<evidence type="ECO:0000256" key="1">
    <source>
        <dbReference type="SAM" id="Phobius"/>
    </source>
</evidence>
<sequence>MTRTRETVWRRYWPLIVIAFPVGFVVGGIYGLVTVGVANSAQLVPTFVGFGFGGMLFAIPGVLGAFLAVLAGDRWLRRSLSVRVVCAALGAFLGVTLALLVLDIVLAVQHEGQDFSIGTILFVVMPVAGVPAAVVAGGAVIAWEWRRKPRETRP</sequence>